<protein>
    <recommendedName>
        <fullName evidence="2 5">peptidylprolyl isomerase</fullName>
        <ecNumber evidence="2 5">5.2.1.8</ecNumber>
    </recommendedName>
</protein>
<sequence>MVLVRRRDKRRGNAEHEIVVASDSSIVANKGVRSLQSARSGRFAADMRANVGGYGRPDKTWGVDHPWHQTREDLFKDLSARDRMEDGVFMKQEDPAEKCRGLSRAALKKKKAKMKKGGVSASSVASSDIGSEHVPTSVTNEDNEEHVQEPVQDEAPVKEQDSEKTDDKAAPGEQSEERADEENAGKKRKRTNRNKKKKEKLARLADDAGDISDDEAAENLAPADDKKAKKAKTDATLAPTTQDTEKRKANEIKAREALARQYELACGQEFTTASGLVMRDVRIGQGRLPEMGEMLTVRYKGRLGDQNGLVFGKGMLSTNFGTGSVIAGWEEGMGTMRPGGIRHLTIPAELGYGTSGKGGKIPPNSVLFFEVELVRIGKRKRDTIGKDDIPLPSAFQRKKIKAGPSQSGNSKSSGGDAKGNGKGKRRRRKHSI</sequence>
<evidence type="ECO:0000256" key="6">
    <source>
        <dbReference type="SAM" id="MobiDB-lite"/>
    </source>
</evidence>
<dbReference type="Proteomes" id="UP001209570">
    <property type="component" value="Unassembled WGS sequence"/>
</dbReference>
<dbReference type="Pfam" id="PF00254">
    <property type="entry name" value="FKBP_C"/>
    <property type="match status" value="1"/>
</dbReference>
<dbReference type="InterPro" id="IPR001179">
    <property type="entry name" value="PPIase_FKBP_dom"/>
</dbReference>
<feature type="region of interest" description="Disordered" evidence="6">
    <location>
        <begin position="383"/>
        <end position="432"/>
    </location>
</feature>
<comment type="catalytic activity">
    <reaction evidence="1 5">
        <text>[protein]-peptidylproline (omega=180) = [protein]-peptidylproline (omega=0)</text>
        <dbReference type="Rhea" id="RHEA:16237"/>
        <dbReference type="Rhea" id="RHEA-COMP:10747"/>
        <dbReference type="Rhea" id="RHEA-COMP:10748"/>
        <dbReference type="ChEBI" id="CHEBI:83833"/>
        <dbReference type="ChEBI" id="CHEBI:83834"/>
        <dbReference type="EC" id="5.2.1.8"/>
    </reaction>
</comment>
<dbReference type="SUPFAM" id="SSF54534">
    <property type="entry name" value="FKBP-like"/>
    <property type="match status" value="1"/>
</dbReference>
<evidence type="ECO:0000313" key="8">
    <source>
        <dbReference type="EMBL" id="KAJ0396525.1"/>
    </source>
</evidence>
<dbReference type="PROSITE" id="PS50059">
    <property type="entry name" value="FKBP_PPIASE"/>
    <property type="match status" value="1"/>
</dbReference>
<feature type="compositionally biased region" description="Basic and acidic residues" evidence="6">
    <location>
        <begin position="91"/>
        <end position="100"/>
    </location>
</feature>
<feature type="compositionally biased region" description="Basic residues" evidence="6">
    <location>
        <begin position="186"/>
        <end position="200"/>
    </location>
</feature>
<feature type="domain" description="PPIase FKBP-type" evidence="7">
    <location>
        <begin position="292"/>
        <end position="377"/>
    </location>
</feature>
<dbReference type="GO" id="GO:0003755">
    <property type="term" value="F:peptidyl-prolyl cis-trans isomerase activity"/>
    <property type="evidence" value="ECO:0007669"/>
    <property type="project" value="UniProtKB-KW"/>
</dbReference>
<keyword evidence="9" id="KW-1185">Reference proteome</keyword>
<comment type="caution">
    <text evidence="8">The sequence shown here is derived from an EMBL/GenBank/DDBJ whole genome shotgun (WGS) entry which is preliminary data.</text>
</comment>
<evidence type="ECO:0000259" key="7">
    <source>
        <dbReference type="PROSITE" id="PS50059"/>
    </source>
</evidence>
<dbReference type="EMBL" id="JAKCXM010000291">
    <property type="protein sequence ID" value="KAJ0396525.1"/>
    <property type="molecule type" value="Genomic_DNA"/>
</dbReference>
<feature type="compositionally biased region" description="Basic and acidic residues" evidence="6">
    <location>
        <begin position="155"/>
        <end position="185"/>
    </location>
</feature>
<dbReference type="AlphaFoldDB" id="A0AAD5Q6I4"/>
<feature type="compositionally biased region" description="Acidic residues" evidence="6">
    <location>
        <begin position="207"/>
        <end position="217"/>
    </location>
</feature>
<gene>
    <name evidence="8" type="ORF">P43SY_003736</name>
</gene>
<feature type="compositionally biased region" description="Basic residues" evidence="6">
    <location>
        <begin position="106"/>
        <end position="116"/>
    </location>
</feature>
<dbReference type="PANTHER" id="PTHR43811">
    <property type="entry name" value="FKBP-TYPE PEPTIDYL-PROLYL CIS-TRANS ISOMERASE FKPA"/>
    <property type="match status" value="1"/>
</dbReference>
<proteinExistence type="predicted"/>
<evidence type="ECO:0000256" key="3">
    <source>
        <dbReference type="ARBA" id="ARBA00023110"/>
    </source>
</evidence>
<feature type="compositionally biased region" description="Low complexity" evidence="6">
    <location>
        <begin position="117"/>
        <end position="127"/>
    </location>
</feature>
<dbReference type="PANTHER" id="PTHR43811:SF19">
    <property type="entry name" value="39 KDA FK506-BINDING NUCLEAR PROTEIN"/>
    <property type="match status" value="1"/>
</dbReference>
<keyword evidence="4 5" id="KW-0413">Isomerase</keyword>
<evidence type="ECO:0000256" key="1">
    <source>
        <dbReference type="ARBA" id="ARBA00000971"/>
    </source>
</evidence>
<evidence type="ECO:0000256" key="5">
    <source>
        <dbReference type="PROSITE-ProRule" id="PRU00277"/>
    </source>
</evidence>
<evidence type="ECO:0000256" key="2">
    <source>
        <dbReference type="ARBA" id="ARBA00013194"/>
    </source>
</evidence>
<evidence type="ECO:0000313" key="9">
    <source>
        <dbReference type="Proteomes" id="UP001209570"/>
    </source>
</evidence>
<evidence type="ECO:0000256" key="4">
    <source>
        <dbReference type="ARBA" id="ARBA00023235"/>
    </source>
</evidence>
<name>A0AAD5Q6I4_PYTIN</name>
<feature type="compositionally biased region" description="Basic and acidic residues" evidence="6">
    <location>
        <begin position="223"/>
        <end position="233"/>
    </location>
</feature>
<accession>A0AAD5Q6I4</accession>
<dbReference type="Gene3D" id="3.10.50.40">
    <property type="match status" value="1"/>
</dbReference>
<keyword evidence="3 5" id="KW-0697">Rotamase</keyword>
<feature type="compositionally biased region" description="Basic residues" evidence="6">
    <location>
        <begin position="421"/>
        <end position="432"/>
    </location>
</feature>
<reference evidence="8" key="1">
    <citation type="submission" date="2021-12" db="EMBL/GenBank/DDBJ databases">
        <title>Prjna785345.</title>
        <authorList>
            <person name="Rujirawat T."/>
            <person name="Krajaejun T."/>
        </authorList>
    </citation>
    <scope>NUCLEOTIDE SEQUENCE</scope>
    <source>
        <strain evidence="8">Pi057C3</strain>
    </source>
</reference>
<feature type="region of interest" description="Disordered" evidence="6">
    <location>
        <begin position="91"/>
        <end position="249"/>
    </location>
</feature>
<organism evidence="8 9">
    <name type="scientific">Pythium insidiosum</name>
    <name type="common">Pythiosis disease agent</name>
    <dbReference type="NCBI Taxonomy" id="114742"/>
    <lineage>
        <taxon>Eukaryota</taxon>
        <taxon>Sar</taxon>
        <taxon>Stramenopiles</taxon>
        <taxon>Oomycota</taxon>
        <taxon>Peronosporomycetes</taxon>
        <taxon>Pythiales</taxon>
        <taxon>Pythiaceae</taxon>
        <taxon>Pythium</taxon>
    </lineage>
</organism>
<dbReference type="InterPro" id="IPR046357">
    <property type="entry name" value="PPIase_dom_sf"/>
</dbReference>
<dbReference type="EC" id="5.2.1.8" evidence="2 5"/>